<accession>A0ABW0SMR5</accession>
<evidence type="ECO:0000313" key="6">
    <source>
        <dbReference type="Proteomes" id="UP001596036"/>
    </source>
</evidence>
<dbReference type="SUPFAM" id="SSF49785">
    <property type="entry name" value="Galactose-binding domain-like"/>
    <property type="match status" value="1"/>
</dbReference>
<evidence type="ECO:0000313" key="5">
    <source>
        <dbReference type="EMBL" id="MFC5569981.1"/>
    </source>
</evidence>
<evidence type="ECO:0000256" key="3">
    <source>
        <dbReference type="SAM" id="MobiDB-lite"/>
    </source>
</evidence>
<evidence type="ECO:0000259" key="4">
    <source>
        <dbReference type="PROSITE" id="PS51829"/>
    </source>
</evidence>
<proteinExistence type="predicted"/>
<dbReference type="InterPro" id="IPR002884">
    <property type="entry name" value="P_dom"/>
</dbReference>
<comment type="caution">
    <text evidence="5">The sequence shown here is derived from an EMBL/GenBank/DDBJ whole genome shotgun (WGS) entry which is preliminary data.</text>
</comment>
<gene>
    <name evidence="5" type="ORF">ACFPN1_07905</name>
</gene>
<keyword evidence="2" id="KW-0378">Hydrolase</keyword>
<feature type="region of interest" description="Disordered" evidence="3">
    <location>
        <begin position="1"/>
        <end position="20"/>
    </location>
</feature>
<protein>
    <submittedName>
        <fullName evidence="5">Proprotein convertase P-domain-containing protein</fullName>
    </submittedName>
</protein>
<dbReference type="Proteomes" id="UP001596036">
    <property type="component" value="Unassembled WGS sequence"/>
</dbReference>
<reference evidence="6" key="1">
    <citation type="journal article" date="2019" name="Int. J. Syst. Evol. Microbiol.">
        <title>The Global Catalogue of Microorganisms (GCM) 10K type strain sequencing project: providing services to taxonomists for standard genome sequencing and annotation.</title>
        <authorList>
            <consortium name="The Broad Institute Genomics Platform"/>
            <consortium name="The Broad Institute Genome Sequencing Center for Infectious Disease"/>
            <person name="Wu L."/>
            <person name="Ma J."/>
        </authorList>
    </citation>
    <scope>NUCLEOTIDE SEQUENCE [LARGE SCALE GENOMIC DNA]</scope>
    <source>
        <strain evidence="6">KACC 11407</strain>
    </source>
</reference>
<dbReference type="Gene3D" id="2.60.120.260">
    <property type="entry name" value="Galactose-binding domain-like"/>
    <property type="match status" value="1"/>
</dbReference>
<keyword evidence="1" id="KW-0645">Protease</keyword>
<feature type="domain" description="P/Homo B" evidence="4">
    <location>
        <begin position="4"/>
        <end position="124"/>
    </location>
</feature>
<evidence type="ECO:0000256" key="2">
    <source>
        <dbReference type="ARBA" id="ARBA00022801"/>
    </source>
</evidence>
<dbReference type="Pfam" id="PF01483">
    <property type="entry name" value="P_proprotein"/>
    <property type="match status" value="1"/>
</dbReference>
<keyword evidence="6" id="KW-1185">Reference proteome</keyword>
<dbReference type="PROSITE" id="PS51829">
    <property type="entry name" value="P_HOMO_B"/>
    <property type="match status" value="1"/>
</dbReference>
<dbReference type="InterPro" id="IPR008979">
    <property type="entry name" value="Galactose-bd-like_sf"/>
</dbReference>
<name>A0ABW0SMR5_9GAMM</name>
<dbReference type="EMBL" id="JBHSNM010000002">
    <property type="protein sequence ID" value="MFC5569981.1"/>
    <property type="molecule type" value="Genomic_DNA"/>
</dbReference>
<organism evidence="5 6">
    <name type="scientific">Lysobacter yangpyeongensis</name>
    <dbReference type="NCBI Taxonomy" id="346182"/>
    <lineage>
        <taxon>Bacteria</taxon>
        <taxon>Pseudomonadati</taxon>
        <taxon>Pseudomonadota</taxon>
        <taxon>Gammaproteobacteria</taxon>
        <taxon>Lysobacterales</taxon>
        <taxon>Lysobacteraceae</taxon>
        <taxon>Lysobacter</taxon>
    </lineage>
</organism>
<evidence type="ECO:0000256" key="1">
    <source>
        <dbReference type="ARBA" id="ARBA00022670"/>
    </source>
</evidence>
<sequence>MTLTGSYTTGGGQTYSNTTDYTINDNATVESPITVSGRSGNAPASTPVAVNIVHTYIGDLKVDLVAPDGSVYTLHNRSGGSADNINQTYNVNLSSEALNGTWKLRVSDNASLDTGYINSWSITF</sequence>